<proteinExistence type="predicted"/>
<protein>
    <submittedName>
        <fullName evidence="2">Uncharacterized protein</fullName>
    </submittedName>
</protein>
<comment type="caution">
    <text evidence="2">The sequence shown here is derived from an EMBL/GenBank/DDBJ whole genome shotgun (WGS) entry which is preliminary data.</text>
</comment>
<gene>
    <name evidence="2" type="ORF">GPECTOR_26g527</name>
</gene>
<accession>A0A150GFM8</accession>
<feature type="region of interest" description="Disordered" evidence="1">
    <location>
        <begin position="1"/>
        <end position="134"/>
    </location>
</feature>
<dbReference type="AlphaFoldDB" id="A0A150GFM8"/>
<evidence type="ECO:0000313" key="3">
    <source>
        <dbReference type="Proteomes" id="UP000075714"/>
    </source>
</evidence>
<feature type="compositionally biased region" description="Gly residues" evidence="1">
    <location>
        <begin position="84"/>
        <end position="93"/>
    </location>
</feature>
<organism evidence="2 3">
    <name type="scientific">Gonium pectorale</name>
    <name type="common">Green alga</name>
    <dbReference type="NCBI Taxonomy" id="33097"/>
    <lineage>
        <taxon>Eukaryota</taxon>
        <taxon>Viridiplantae</taxon>
        <taxon>Chlorophyta</taxon>
        <taxon>core chlorophytes</taxon>
        <taxon>Chlorophyceae</taxon>
        <taxon>CS clade</taxon>
        <taxon>Chlamydomonadales</taxon>
        <taxon>Volvocaceae</taxon>
        <taxon>Gonium</taxon>
    </lineage>
</organism>
<evidence type="ECO:0000256" key="1">
    <source>
        <dbReference type="SAM" id="MobiDB-lite"/>
    </source>
</evidence>
<dbReference type="EMBL" id="LSYV01000027">
    <property type="protein sequence ID" value="KXZ48624.1"/>
    <property type="molecule type" value="Genomic_DNA"/>
</dbReference>
<dbReference type="Proteomes" id="UP000075714">
    <property type="component" value="Unassembled WGS sequence"/>
</dbReference>
<evidence type="ECO:0000313" key="2">
    <source>
        <dbReference type="EMBL" id="KXZ48624.1"/>
    </source>
</evidence>
<dbReference type="OrthoDB" id="540818at2759"/>
<name>A0A150GFM8_GONPE</name>
<reference evidence="3" key="1">
    <citation type="journal article" date="2016" name="Nat. Commun.">
        <title>The Gonium pectorale genome demonstrates co-option of cell cycle regulation during the evolution of multicellularity.</title>
        <authorList>
            <person name="Hanschen E.R."/>
            <person name="Marriage T.N."/>
            <person name="Ferris P.J."/>
            <person name="Hamaji T."/>
            <person name="Toyoda A."/>
            <person name="Fujiyama A."/>
            <person name="Neme R."/>
            <person name="Noguchi H."/>
            <person name="Minakuchi Y."/>
            <person name="Suzuki M."/>
            <person name="Kawai-Toyooka H."/>
            <person name="Smith D.R."/>
            <person name="Sparks H."/>
            <person name="Anderson J."/>
            <person name="Bakaric R."/>
            <person name="Luria V."/>
            <person name="Karger A."/>
            <person name="Kirschner M.W."/>
            <person name="Durand P.M."/>
            <person name="Michod R.E."/>
            <person name="Nozaki H."/>
            <person name="Olson B.J."/>
        </authorList>
    </citation>
    <scope>NUCLEOTIDE SEQUENCE [LARGE SCALE GENOMIC DNA]</scope>
    <source>
        <strain evidence="3">NIES-2863</strain>
    </source>
</reference>
<feature type="region of interest" description="Disordered" evidence="1">
    <location>
        <begin position="148"/>
        <end position="168"/>
    </location>
</feature>
<keyword evidence="3" id="KW-1185">Reference proteome</keyword>
<sequence>MRRRRWSAREAAHQPDPSSPRDSGKESLYAKLLDPNSDFPEPALQGDHLKAAMRDWLPSAPTSPSSRRHHKKKGGTAATASASAGGGGGGGGGDEARGADAAAEAGGSGGGGGGKRLPVAGVRGGVEARDAPNEVNQDVGEFLATTVSPHGHAHTARGVASGFGDAAT</sequence>
<feature type="compositionally biased region" description="Gly residues" evidence="1">
    <location>
        <begin position="106"/>
        <end position="115"/>
    </location>
</feature>